<dbReference type="InterPro" id="IPR029058">
    <property type="entry name" value="AB_hydrolase_fold"/>
</dbReference>
<dbReference type="Proteomes" id="UP000054886">
    <property type="component" value="Unassembled WGS sequence"/>
</dbReference>
<reference evidence="3 4" key="1">
    <citation type="submission" date="2015-10" db="EMBL/GenBank/DDBJ databases">
        <title>Draft genomes sequences of Candida glabrata isolates 1A, 1B, 2A, 2B, 3A and 3B.</title>
        <authorList>
            <person name="Haavelsrud O.E."/>
            <person name="Gaustad P."/>
        </authorList>
    </citation>
    <scope>NUCLEOTIDE SEQUENCE [LARGE SCALE GENOMIC DNA]</scope>
    <source>
        <strain evidence="3">910700640</strain>
    </source>
</reference>
<comment type="caution">
    <text evidence="3">The sequence shown here is derived from an EMBL/GenBank/DDBJ whole genome shotgun (WGS) entry which is preliminary data.</text>
</comment>
<dbReference type="PANTHER" id="PTHR11440">
    <property type="entry name" value="LECITHIN-CHOLESTEROL ACYLTRANSFERASE-RELATED"/>
    <property type="match status" value="1"/>
</dbReference>
<gene>
    <name evidence="3" type="ORF">AO440_000464</name>
</gene>
<feature type="domain" description="AB hydrolase-1" evidence="2">
    <location>
        <begin position="380"/>
        <end position="467"/>
    </location>
</feature>
<dbReference type="VEuPathDB" id="FungiDB:B1J91_C04587g"/>
<feature type="region of interest" description="Disordered" evidence="1">
    <location>
        <begin position="1"/>
        <end position="94"/>
    </location>
</feature>
<feature type="compositionally biased region" description="Polar residues" evidence="1">
    <location>
        <begin position="82"/>
        <end position="91"/>
    </location>
</feature>
<dbReference type="PhylomeDB" id="A0A0W0DI25"/>
<dbReference type="AlphaFoldDB" id="A0A0W0DI25"/>
<evidence type="ECO:0000256" key="1">
    <source>
        <dbReference type="SAM" id="MobiDB-lite"/>
    </source>
</evidence>
<dbReference type="InterPro" id="IPR000073">
    <property type="entry name" value="AB_hydrolase_1"/>
</dbReference>
<feature type="compositionally biased region" description="Basic and acidic residues" evidence="1">
    <location>
        <begin position="53"/>
        <end position="67"/>
    </location>
</feature>
<sequence length="708" mass="79624">MGIEDKISGFFKGKQDKKISPTSKTTTTKAQAQQEKKASQQYAPASTGLTSEAMEKANLEKQKRDQELAAQRAKYPAESLVRQDSNTSMPSLDSLDRDDSNYVYQGVETDWDFDIMEADALIGGNNIADTELSDQLSPEEKERVLESQKEYAAKRVISFDNDDEEIDKVKEYGQAHHYNSSQKVFAFSLPLGANTNAAPMTVVNSVSEERKNELREKLKRNESITSLEEYELYKDEKGMTNTRTEAVMKSFQVDGLKTSFAKMTMDGDKKTHDGYSYSRLLSIYDELEGDIVILGGYRGSNLRDAKTGKRVWVPLKAGLNMTKASLVIGPKDEDEIEAQKVLKPDGMLTHVGPVDISKKLIQKFAQNPKVRIRDFGYDWRLSHDITSEHLAKFLQKIYDRQKEKKGIYVIAHSMGGLVAHRVLQQHTHLIRGLVYVGSPSQCANILGPIRYGDELMWNKTLLSKEANFFMRSSMHFLPFDGRCFVDKNTLERYDLDFFDVNTWKEYGLSPLVNEKRRKLAEAVQKEKESSFTNNAVVGAVTGTVGGTAKFLVNTIPGVNTKKKVISERDEIPDEVFQTSYEDSLDYLERTLKRTKKNLESLEYIPGKEYPPLVIVYGNRVPTIRGAKVNGLQGIKDGEFGEFYYGPGDGVVHHKWLLPEKRGFPVVAKVATDCGHVALMTDFKAMAKAFVSLVDAEKERASAKGKTTA</sequence>
<evidence type="ECO:0000313" key="4">
    <source>
        <dbReference type="Proteomes" id="UP000054886"/>
    </source>
</evidence>
<feature type="compositionally biased region" description="Low complexity" evidence="1">
    <location>
        <begin position="20"/>
        <end position="33"/>
    </location>
</feature>
<dbReference type="EMBL" id="LLZZ01000144">
    <property type="protein sequence ID" value="KTA99520.1"/>
    <property type="molecule type" value="Genomic_DNA"/>
</dbReference>
<evidence type="ECO:0000313" key="3">
    <source>
        <dbReference type="EMBL" id="KTA99520.1"/>
    </source>
</evidence>
<dbReference type="Gene3D" id="3.40.50.1820">
    <property type="entry name" value="alpha/beta hydrolase"/>
    <property type="match status" value="1"/>
</dbReference>
<dbReference type="VEuPathDB" id="FungiDB:GWK60_C04103"/>
<dbReference type="VEuPathDB" id="FungiDB:GVI51_C04345"/>
<dbReference type="OMA" id="RIWVPIK"/>
<protein>
    <recommendedName>
        <fullName evidence="2">AB hydrolase-1 domain-containing protein</fullName>
    </recommendedName>
</protein>
<dbReference type="Pfam" id="PF00561">
    <property type="entry name" value="Abhydrolase_1"/>
    <property type="match status" value="1"/>
</dbReference>
<evidence type="ECO:0000259" key="2">
    <source>
        <dbReference type="Pfam" id="PF00561"/>
    </source>
</evidence>
<proteinExistence type="predicted"/>
<accession>A0A0W0DI25</accession>
<name>A0A0W0DI25_CANGB</name>
<organism evidence="3 4">
    <name type="scientific">Candida glabrata</name>
    <name type="common">Yeast</name>
    <name type="synonym">Torulopsis glabrata</name>
    <dbReference type="NCBI Taxonomy" id="5478"/>
    <lineage>
        <taxon>Eukaryota</taxon>
        <taxon>Fungi</taxon>
        <taxon>Dikarya</taxon>
        <taxon>Ascomycota</taxon>
        <taxon>Saccharomycotina</taxon>
        <taxon>Saccharomycetes</taxon>
        <taxon>Saccharomycetales</taxon>
        <taxon>Saccharomycetaceae</taxon>
        <taxon>Nakaseomyces</taxon>
    </lineage>
</organism>
<dbReference type="SUPFAM" id="SSF53474">
    <property type="entry name" value="alpha/beta-Hydrolases"/>
    <property type="match status" value="1"/>
</dbReference>
<feature type="compositionally biased region" description="Basic and acidic residues" evidence="1">
    <location>
        <begin position="1"/>
        <end position="19"/>
    </location>
</feature>
<dbReference type="VEuPathDB" id="FungiDB:CAGL0C04587g"/>